<feature type="compositionally biased region" description="Polar residues" evidence="1">
    <location>
        <begin position="316"/>
        <end position="326"/>
    </location>
</feature>
<keyword evidence="3" id="KW-1185">Reference proteome</keyword>
<feature type="compositionally biased region" description="Basic and acidic residues" evidence="1">
    <location>
        <begin position="437"/>
        <end position="446"/>
    </location>
</feature>
<dbReference type="EMBL" id="JBBXMP010000013">
    <property type="protein sequence ID" value="KAL0069334.1"/>
    <property type="molecule type" value="Genomic_DNA"/>
</dbReference>
<protein>
    <recommendedName>
        <fullName evidence="4">F-box domain-containing protein</fullName>
    </recommendedName>
</protein>
<evidence type="ECO:0000256" key="1">
    <source>
        <dbReference type="SAM" id="MobiDB-lite"/>
    </source>
</evidence>
<feature type="compositionally biased region" description="Polar residues" evidence="1">
    <location>
        <begin position="174"/>
        <end position="183"/>
    </location>
</feature>
<feature type="compositionally biased region" description="Basic and acidic residues" evidence="1">
    <location>
        <begin position="405"/>
        <end position="426"/>
    </location>
</feature>
<feature type="region of interest" description="Disordered" evidence="1">
    <location>
        <begin position="1"/>
        <end position="277"/>
    </location>
</feature>
<dbReference type="Proteomes" id="UP001437256">
    <property type="component" value="Unassembled WGS sequence"/>
</dbReference>
<feature type="compositionally biased region" description="Low complexity" evidence="1">
    <location>
        <begin position="602"/>
        <end position="632"/>
    </location>
</feature>
<feature type="compositionally biased region" description="Polar residues" evidence="1">
    <location>
        <begin position="135"/>
        <end position="154"/>
    </location>
</feature>
<feature type="compositionally biased region" description="Polar residues" evidence="1">
    <location>
        <begin position="1"/>
        <end position="45"/>
    </location>
</feature>
<feature type="region of interest" description="Disordered" evidence="1">
    <location>
        <begin position="375"/>
        <end position="394"/>
    </location>
</feature>
<feature type="region of interest" description="Disordered" evidence="1">
    <location>
        <begin position="400"/>
        <end position="449"/>
    </location>
</feature>
<feature type="region of interest" description="Disordered" evidence="1">
    <location>
        <begin position="296"/>
        <end position="329"/>
    </location>
</feature>
<accession>A0ABR3A7K3</accession>
<evidence type="ECO:0000313" key="2">
    <source>
        <dbReference type="EMBL" id="KAL0069334.1"/>
    </source>
</evidence>
<sequence length="732" mass="79370">MGASTSSLAPSFHPSSTSSIKTKSNASAPSQRTMISQTTASFQQQHHVRFISKNPTGIREGTSKHKPILIPQHSSADRESYPSVKSRKTCPTISPSPDERPFSRSKPQAQAQVPSAMPSSQVYPSPHTPRRSIPSALNGSEKQIKPSVSSQTPAHTLPRRALGLTSDSTRHSGKPSSATINRNPSDRVASVSLSGAPNVNVASHKRSQNQSNATRTVMKSPSRSTVGSSSKMSSSSGALSSREGPLVSSHKSPSSPRSHHSLQDSTGFVKRKGTGDDMKREVLKPIHEVEAGDFVGIQRGNSSHNHLPSRPPGLGNNRNSAGSSIGAQPPVVVTSKPAPPSPQQSFVHSRTKRLSQILATSSEVVLSVAIRRADRTEGDVQENQRPGVEDVSQIVRVEVQPQPDHLARPEKKEGPGQEVALERDGQEPQEQGVQELPSEHDEEPTVKTDAAMPRTFLPLPLYLSDPDRLSNLLQYLSFSDWCSLFNTSKEIRLMISQNELLREEVLERFLGEVGYSRWVWREAEPVMVSLTDMFYYIKGASIPIPIYAAVAERFLRSSIGDTNYPNLADEVLQLANATRAYNGLVLRLRAQSEMLDHCDTLSTAGSSRSTPTSRRSSSIPGSSSASFISSSPEAAQRRGSPAPSEAYATGSPLYRPNRAALLRVFVPSPNGDWLSDSSVLECEAELKRAGLTALMRLGDVVCDIALGDERGNMGKLIWDGCYLLVSFYPSLV</sequence>
<gene>
    <name evidence="2" type="ORF">AAF712_003699</name>
</gene>
<feature type="region of interest" description="Disordered" evidence="1">
    <location>
        <begin position="601"/>
        <end position="650"/>
    </location>
</feature>
<evidence type="ECO:0000313" key="3">
    <source>
        <dbReference type="Proteomes" id="UP001437256"/>
    </source>
</evidence>
<name>A0ABR3A7K3_9AGAR</name>
<organism evidence="2 3">
    <name type="scientific">Marasmius tenuissimus</name>
    <dbReference type="NCBI Taxonomy" id="585030"/>
    <lineage>
        <taxon>Eukaryota</taxon>
        <taxon>Fungi</taxon>
        <taxon>Dikarya</taxon>
        <taxon>Basidiomycota</taxon>
        <taxon>Agaricomycotina</taxon>
        <taxon>Agaricomycetes</taxon>
        <taxon>Agaricomycetidae</taxon>
        <taxon>Agaricales</taxon>
        <taxon>Marasmiineae</taxon>
        <taxon>Marasmiaceae</taxon>
        <taxon>Marasmius</taxon>
    </lineage>
</organism>
<feature type="compositionally biased region" description="Low complexity" evidence="1">
    <location>
        <begin position="222"/>
        <end position="241"/>
    </location>
</feature>
<proteinExistence type="predicted"/>
<feature type="compositionally biased region" description="Polar residues" evidence="1">
    <location>
        <begin position="191"/>
        <end position="201"/>
    </location>
</feature>
<reference evidence="2 3" key="1">
    <citation type="submission" date="2024-05" db="EMBL/GenBank/DDBJ databases">
        <title>A draft genome resource for the thread blight pathogen Marasmius tenuissimus strain MS-2.</title>
        <authorList>
            <person name="Yulfo-Soto G.E."/>
            <person name="Baruah I.K."/>
            <person name="Amoako-Attah I."/>
            <person name="Bukari Y."/>
            <person name="Meinhardt L.W."/>
            <person name="Bailey B.A."/>
            <person name="Cohen S.P."/>
        </authorList>
    </citation>
    <scope>NUCLEOTIDE SEQUENCE [LARGE SCALE GENOMIC DNA]</scope>
    <source>
        <strain evidence="2 3">MS-2</strain>
    </source>
</reference>
<feature type="compositionally biased region" description="Polar residues" evidence="1">
    <location>
        <begin position="105"/>
        <end position="123"/>
    </location>
</feature>
<feature type="compositionally biased region" description="Polar residues" evidence="1">
    <location>
        <begin position="208"/>
        <end position="221"/>
    </location>
</feature>
<comment type="caution">
    <text evidence="2">The sequence shown here is derived from an EMBL/GenBank/DDBJ whole genome shotgun (WGS) entry which is preliminary data.</text>
</comment>
<evidence type="ECO:0008006" key="4">
    <source>
        <dbReference type="Google" id="ProtNLM"/>
    </source>
</evidence>